<reference evidence="2" key="1">
    <citation type="submission" date="2018-11" db="EMBL/GenBank/DDBJ databases">
        <authorList>
            <person name="Alioto T."/>
            <person name="Alioto T."/>
        </authorList>
    </citation>
    <scope>NUCLEOTIDE SEQUENCE</scope>
</reference>
<keyword evidence="3" id="KW-1185">Reference proteome</keyword>
<protein>
    <submittedName>
        <fullName evidence="2">Uncharacterized protein</fullName>
    </submittedName>
</protein>
<evidence type="ECO:0000313" key="3">
    <source>
        <dbReference type="Proteomes" id="UP000596742"/>
    </source>
</evidence>
<name>A0A8B6ESE8_MYTGA</name>
<accession>A0A8B6ESE8</accession>
<proteinExistence type="predicted"/>
<evidence type="ECO:0000313" key="2">
    <source>
        <dbReference type="EMBL" id="VDI38852.1"/>
    </source>
</evidence>
<organism evidence="2 3">
    <name type="scientific">Mytilus galloprovincialis</name>
    <name type="common">Mediterranean mussel</name>
    <dbReference type="NCBI Taxonomy" id="29158"/>
    <lineage>
        <taxon>Eukaryota</taxon>
        <taxon>Metazoa</taxon>
        <taxon>Spiralia</taxon>
        <taxon>Lophotrochozoa</taxon>
        <taxon>Mollusca</taxon>
        <taxon>Bivalvia</taxon>
        <taxon>Autobranchia</taxon>
        <taxon>Pteriomorphia</taxon>
        <taxon>Mytilida</taxon>
        <taxon>Mytiloidea</taxon>
        <taxon>Mytilidae</taxon>
        <taxon>Mytilinae</taxon>
        <taxon>Mytilus</taxon>
    </lineage>
</organism>
<dbReference type="EMBL" id="UYJE01005631">
    <property type="protein sequence ID" value="VDI38852.1"/>
    <property type="molecule type" value="Genomic_DNA"/>
</dbReference>
<keyword evidence="1" id="KW-0812">Transmembrane</keyword>
<feature type="transmembrane region" description="Helical" evidence="1">
    <location>
        <begin position="106"/>
        <end position="125"/>
    </location>
</feature>
<gene>
    <name evidence="2" type="ORF">MGAL_10B027778</name>
</gene>
<evidence type="ECO:0000256" key="1">
    <source>
        <dbReference type="SAM" id="Phobius"/>
    </source>
</evidence>
<dbReference type="Proteomes" id="UP000596742">
    <property type="component" value="Unassembled WGS sequence"/>
</dbReference>
<sequence>MAKEHVLLSKRKYEELLASKPLVQQNKEEEDFKKMDTFTQTGNGLFVEKENDNYNGTPGTLEHSIKLNYFLLKNLKHLCQKPMIQLVGLIISLPTLKTLARFLAEALLQLMIHLGSVITIIWKLARRAIPKPRGSTVLPDDMLEVDDVVVVVIALTPVPIVAPGPVVVVVVNDVETAVDMVDVTVFTVDVKVALETGDGVDVCKEGYNEETC</sequence>
<keyword evidence="1" id="KW-0472">Membrane</keyword>
<dbReference type="AlphaFoldDB" id="A0A8B6ESE8"/>
<comment type="caution">
    <text evidence="2">The sequence shown here is derived from an EMBL/GenBank/DDBJ whole genome shotgun (WGS) entry which is preliminary data.</text>
</comment>
<keyword evidence="1" id="KW-1133">Transmembrane helix</keyword>